<organism evidence="1 2">
    <name type="scientific">Olivibacter domesticus</name>
    <name type="common">Pseudosphingobacterium domesticum</name>
    <dbReference type="NCBI Taxonomy" id="407022"/>
    <lineage>
        <taxon>Bacteria</taxon>
        <taxon>Pseudomonadati</taxon>
        <taxon>Bacteroidota</taxon>
        <taxon>Sphingobacteriia</taxon>
        <taxon>Sphingobacteriales</taxon>
        <taxon>Sphingobacteriaceae</taxon>
        <taxon>Olivibacter</taxon>
    </lineage>
</organism>
<dbReference type="EMBL" id="FOAF01000009">
    <property type="protein sequence ID" value="SEM24939.1"/>
    <property type="molecule type" value="Genomic_DNA"/>
</dbReference>
<protein>
    <submittedName>
        <fullName evidence="1">Uncharacterized protein</fullName>
    </submittedName>
</protein>
<gene>
    <name evidence="1" type="ORF">SAMN05661044_04676</name>
</gene>
<sequence>MVFEIGGKTKNQKQLQGVKKGYVIKDVSNQDFEHHPPLVAGNDLLALSGAGK</sequence>
<evidence type="ECO:0000313" key="2">
    <source>
        <dbReference type="Proteomes" id="UP000199421"/>
    </source>
</evidence>
<keyword evidence="2" id="KW-1185">Reference proteome</keyword>
<proteinExistence type="predicted"/>
<dbReference type="RefSeq" id="WP_162276659.1">
    <property type="nucleotide sequence ID" value="NZ_FOAF01000009.1"/>
</dbReference>
<dbReference type="Proteomes" id="UP000199421">
    <property type="component" value="Unassembled WGS sequence"/>
</dbReference>
<reference evidence="2" key="1">
    <citation type="submission" date="2016-10" db="EMBL/GenBank/DDBJ databases">
        <authorList>
            <person name="Varghese N."/>
            <person name="Submissions S."/>
        </authorList>
    </citation>
    <scope>NUCLEOTIDE SEQUENCE [LARGE SCALE GENOMIC DNA]</scope>
    <source>
        <strain evidence="2">DSM 18733</strain>
    </source>
</reference>
<dbReference type="STRING" id="407022.SAMN05661044_04676"/>
<accession>A0A1H7WVM9</accession>
<name>A0A1H7WVM9_OLID1</name>
<evidence type="ECO:0000313" key="1">
    <source>
        <dbReference type="EMBL" id="SEM24939.1"/>
    </source>
</evidence>
<dbReference type="AlphaFoldDB" id="A0A1H7WVM9"/>